<sequence>MKKLIILSLLLFTSFKTLAINVIDIAVPDEFVTTMEVTDEYPLVKTGYLTQSISSITDFYQQQLGDPLKITGSENYRTLFYNYQNRKVRISLYHRNYVTEVSIMIEKAL</sequence>
<keyword evidence="3" id="KW-1185">Reference proteome</keyword>
<reference evidence="2" key="1">
    <citation type="submission" date="2023-07" db="EMBL/GenBank/DDBJ databases">
        <title>Genome content predicts the carbon catabolic preferences of heterotrophic bacteria.</title>
        <authorList>
            <person name="Gralka M."/>
        </authorList>
    </citation>
    <scope>NUCLEOTIDE SEQUENCE</scope>
    <source>
        <strain evidence="2">4G09</strain>
    </source>
</reference>
<accession>A0ABT9F9R1</accession>
<dbReference type="EMBL" id="JAUYVT010000001">
    <property type="protein sequence ID" value="MDP2563463.1"/>
    <property type="molecule type" value="Genomic_DNA"/>
</dbReference>
<feature type="chain" id="PRO_5045254966" evidence="1">
    <location>
        <begin position="20"/>
        <end position="109"/>
    </location>
</feature>
<keyword evidence="1" id="KW-0732">Signal</keyword>
<evidence type="ECO:0000256" key="1">
    <source>
        <dbReference type="SAM" id="SignalP"/>
    </source>
</evidence>
<comment type="caution">
    <text evidence="2">The sequence shown here is derived from an EMBL/GenBank/DDBJ whole genome shotgun (WGS) entry which is preliminary data.</text>
</comment>
<evidence type="ECO:0000313" key="2">
    <source>
        <dbReference type="EMBL" id="MDP2563463.1"/>
    </source>
</evidence>
<organism evidence="2 3">
    <name type="scientific">Pseudoalteromonas marina</name>
    <dbReference type="NCBI Taxonomy" id="267375"/>
    <lineage>
        <taxon>Bacteria</taxon>
        <taxon>Pseudomonadati</taxon>
        <taxon>Pseudomonadota</taxon>
        <taxon>Gammaproteobacteria</taxon>
        <taxon>Alteromonadales</taxon>
        <taxon>Pseudoalteromonadaceae</taxon>
        <taxon>Pseudoalteromonas</taxon>
    </lineage>
</organism>
<protein>
    <submittedName>
        <fullName evidence="2">Uncharacterized protein</fullName>
    </submittedName>
</protein>
<dbReference type="RefSeq" id="WP_305397840.1">
    <property type="nucleotide sequence ID" value="NZ_JAUYVT010000001.1"/>
</dbReference>
<feature type="signal peptide" evidence="1">
    <location>
        <begin position="1"/>
        <end position="19"/>
    </location>
</feature>
<name>A0ABT9F9R1_9GAMM</name>
<proteinExistence type="predicted"/>
<dbReference type="Proteomes" id="UP001177212">
    <property type="component" value="Unassembled WGS sequence"/>
</dbReference>
<gene>
    <name evidence="2" type="ORF">Q8W34_02365</name>
</gene>
<evidence type="ECO:0000313" key="3">
    <source>
        <dbReference type="Proteomes" id="UP001177212"/>
    </source>
</evidence>